<evidence type="ECO:0000313" key="2">
    <source>
        <dbReference type="Proteomes" id="UP000821853"/>
    </source>
</evidence>
<sequence>MDDFRYPIALQWVHMVYTTEAQPAGEAFIQTEWEYAAFLAAMHLHHRLLMGRKPRCIHFF</sequence>
<name>A0A9J6GYM0_HAELO</name>
<evidence type="ECO:0000313" key="1">
    <source>
        <dbReference type="EMBL" id="KAH9379889.1"/>
    </source>
</evidence>
<organism evidence="1 2">
    <name type="scientific">Haemaphysalis longicornis</name>
    <name type="common">Bush tick</name>
    <dbReference type="NCBI Taxonomy" id="44386"/>
    <lineage>
        <taxon>Eukaryota</taxon>
        <taxon>Metazoa</taxon>
        <taxon>Ecdysozoa</taxon>
        <taxon>Arthropoda</taxon>
        <taxon>Chelicerata</taxon>
        <taxon>Arachnida</taxon>
        <taxon>Acari</taxon>
        <taxon>Parasitiformes</taxon>
        <taxon>Ixodida</taxon>
        <taxon>Ixodoidea</taxon>
        <taxon>Ixodidae</taxon>
        <taxon>Haemaphysalinae</taxon>
        <taxon>Haemaphysalis</taxon>
    </lineage>
</organism>
<dbReference type="Proteomes" id="UP000821853">
    <property type="component" value="Chromosome 8"/>
</dbReference>
<comment type="caution">
    <text evidence="1">The sequence shown here is derived from an EMBL/GenBank/DDBJ whole genome shotgun (WGS) entry which is preliminary data.</text>
</comment>
<proteinExistence type="predicted"/>
<reference evidence="1 2" key="1">
    <citation type="journal article" date="2020" name="Cell">
        <title>Large-Scale Comparative Analyses of Tick Genomes Elucidate Their Genetic Diversity and Vector Capacities.</title>
        <authorList>
            <consortium name="Tick Genome and Microbiome Consortium (TIGMIC)"/>
            <person name="Jia N."/>
            <person name="Wang J."/>
            <person name="Shi W."/>
            <person name="Du L."/>
            <person name="Sun Y."/>
            <person name="Zhan W."/>
            <person name="Jiang J.F."/>
            <person name="Wang Q."/>
            <person name="Zhang B."/>
            <person name="Ji P."/>
            <person name="Bell-Sakyi L."/>
            <person name="Cui X.M."/>
            <person name="Yuan T.T."/>
            <person name="Jiang B.G."/>
            <person name="Yang W.F."/>
            <person name="Lam T.T."/>
            <person name="Chang Q.C."/>
            <person name="Ding S.J."/>
            <person name="Wang X.J."/>
            <person name="Zhu J.G."/>
            <person name="Ruan X.D."/>
            <person name="Zhao L."/>
            <person name="Wei J.T."/>
            <person name="Ye R.Z."/>
            <person name="Que T.C."/>
            <person name="Du C.H."/>
            <person name="Zhou Y.H."/>
            <person name="Cheng J.X."/>
            <person name="Dai P.F."/>
            <person name="Guo W.B."/>
            <person name="Han X.H."/>
            <person name="Huang E.J."/>
            <person name="Li L.F."/>
            <person name="Wei W."/>
            <person name="Gao Y.C."/>
            <person name="Liu J.Z."/>
            <person name="Shao H.Z."/>
            <person name="Wang X."/>
            <person name="Wang C.C."/>
            <person name="Yang T.C."/>
            <person name="Huo Q.B."/>
            <person name="Li W."/>
            <person name="Chen H.Y."/>
            <person name="Chen S.E."/>
            <person name="Zhou L.G."/>
            <person name="Ni X.B."/>
            <person name="Tian J.H."/>
            <person name="Sheng Y."/>
            <person name="Liu T."/>
            <person name="Pan Y.S."/>
            <person name="Xia L.Y."/>
            <person name="Li J."/>
            <person name="Zhao F."/>
            <person name="Cao W.C."/>
        </authorList>
    </citation>
    <scope>NUCLEOTIDE SEQUENCE [LARGE SCALE GENOMIC DNA]</scope>
    <source>
        <strain evidence="1">HaeL-2018</strain>
    </source>
</reference>
<gene>
    <name evidence="1" type="ORF">HPB48_013793</name>
</gene>
<dbReference type="VEuPathDB" id="VectorBase:HLOH_051005"/>
<protein>
    <submittedName>
        <fullName evidence="1">Uncharacterized protein</fullName>
    </submittedName>
</protein>
<dbReference type="AlphaFoldDB" id="A0A9J6GYM0"/>
<dbReference type="EMBL" id="JABSTR010000010">
    <property type="protein sequence ID" value="KAH9379889.1"/>
    <property type="molecule type" value="Genomic_DNA"/>
</dbReference>
<keyword evidence="2" id="KW-1185">Reference proteome</keyword>
<accession>A0A9J6GYM0</accession>